<keyword evidence="8" id="KW-0998">Cell outer membrane</keyword>
<gene>
    <name evidence="14" type="ORF">H9642_08625</name>
</gene>
<keyword evidence="7" id="KW-0472">Membrane</keyword>
<dbReference type="Pfam" id="PF07244">
    <property type="entry name" value="POTRA"/>
    <property type="match status" value="1"/>
</dbReference>
<evidence type="ECO:0000256" key="1">
    <source>
        <dbReference type="ARBA" id="ARBA00004442"/>
    </source>
</evidence>
<evidence type="ECO:0000259" key="13">
    <source>
        <dbReference type="Pfam" id="PF17243"/>
    </source>
</evidence>
<dbReference type="InterPro" id="IPR010827">
    <property type="entry name" value="BamA/TamA_POTRA"/>
</dbReference>
<evidence type="ECO:0000256" key="8">
    <source>
        <dbReference type="ARBA" id="ARBA00023237"/>
    </source>
</evidence>
<dbReference type="PANTHER" id="PTHR12815">
    <property type="entry name" value="SORTING AND ASSEMBLY MACHINERY SAMM50 PROTEIN FAMILY MEMBER"/>
    <property type="match status" value="1"/>
</dbReference>
<evidence type="ECO:0000256" key="2">
    <source>
        <dbReference type="ARBA" id="ARBA00010248"/>
    </source>
</evidence>
<organism evidence="14 15">
    <name type="scientific">Serpens gallinarum</name>
    <dbReference type="NCBI Taxonomy" id="2763075"/>
    <lineage>
        <taxon>Bacteria</taxon>
        <taxon>Pseudomonadati</taxon>
        <taxon>Pseudomonadota</taxon>
        <taxon>Gammaproteobacteria</taxon>
        <taxon>Pseudomonadales</taxon>
        <taxon>Pseudomonadaceae</taxon>
        <taxon>Pseudomonas</taxon>
    </lineage>
</organism>
<sequence length="573" mass="63874">MSIRRKGFGVLLFLLAAPIFADQLRVRVTPNNAALKENVEGYIGELEDLDRAALLQRSRTAAAQARQAAEALGYYQTRITTEVSDSATPRLTVRIERGEPVTLRNVTVRIEGPAAQQRTFTLPDLSELRPGQQLHHGNYESVKSRIESQAARYGYFSGRFDRQQLQIDPAEGYADIELIYQSGERYRFGDVSFSGDSPFDDELLRRMVPFEPATPYDSELIAELHLNLQSSGYFESVRVDATPATAQGGVMPIDVQLTTRKPRTFGVGLGYSTDVGPRGRFNWTRHWRNPQGHSYGVETELSAPRQNIGLWYDMPGDKPLTDKLRLAGGYQYEELADTDSLSRLLTVGPEWHSLRPNGWQRVISLKWQHEEYRLGDDSGISTLLMPGIGYSYLNSDNRLDPSRGYRVQFEVSAAQEGILSDASLVHGEAGLRGLTTLADRHRLLGRVQLGGSWTDDYTTVPPSLRFFAGGDQSVRGYDYQSLSPTNSQGDRVGGRYMFAVSAEYQYALTPTWRLATFVDQGNSFNSLEFPSLMTGVGVGIRWVSPVGPLRLDLATPLDGEKGVRLHFSMGPEL</sequence>
<evidence type="ECO:0000256" key="7">
    <source>
        <dbReference type="ARBA" id="ARBA00023136"/>
    </source>
</evidence>
<dbReference type="InterPro" id="IPR039910">
    <property type="entry name" value="D15-like"/>
</dbReference>
<evidence type="ECO:0000256" key="6">
    <source>
        <dbReference type="ARBA" id="ARBA00022729"/>
    </source>
</evidence>
<keyword evidence="15" id="KW-1185">Reference proteome</keyword>
<proteinExistence type="inferred from homology"/>
<evidence type="ECO:0000256" key="5">
    <source>
        <dbReference type="ARBA" id="ARBA00022692"/>
    </source>
</evidence>
<feature type="domain" description="POTRA" evidence="12">
    <location>
        <begin position="186"/>
        <end position="245"/>
    </location>
</feature>
<comment type="subcellular location">
    <subcellularLocation>
        <location evidence="1">Cell outer membrane</location>
    </subcellularLocation>
</comment>
<comment type="similarity">
    <text evidence="2">Belongs to the TamA family.</text>
</comment>
<dbReference type="Gene3D" id="2.40.160.50">
    <property type="entry name" value="membrane protein fhac: a member of the omp85/tpsb transporter family"/>
    <property type="match status" value="1"/>
</dbReference>
<dbReference type="Pfam" id="PF17243">
    <property type="entry name" value="POTRA_TamA_1"/>
    <property type="match status" value="1"/>
</dbReference>
<evidence type="ECO:0000256" key="4">
    <source>
        <dbReference type="ARBA" id="ARBA00022452"/>
    </source>
</evidence>
<keyword evidence="6" id="KW-0732">Signal</keyword>
<name>A0ABR8TN97_9PSED</name>
<keyword evidence="4" id="KW-1134">Transmembrane beta strand</keyword>
<evidence type="ECO:0000313" key="15">
    <source>
        <dbReference type="Proteomes" id="UP000611945"/>
    </source>
</evidence>
<evidence type="ECO:0000256" key="10">
    <source>
        <dbReference type="ARBA" id="ARBA00093548"/>
    </source>
</evidence>
<evidence type="ECO:0000259" key="11">
    <source>
        <dbReference type="Pfam" id="PF01103"/>
    </source>
</evidence>
<dbReference type="Gene3D" id="3.10.20.310">
    <property type="entry name" value="membrane protein fhac"/>
    <property type="match status" value="3"/>
</dbReference>
<protein>
    <recommendedName>
        <fullName evidence="3">Translocation and assembly module subunit TamA</fullName>
    </recommendedName>
    <alternativeName>
        <fullName evidence="9">Autotransporter assembly factor TamA</fullName>
    </alternativeName>
</protein>
<dbReference type="Proteomes" id="UP000611945">
    <property type="component" value="Unassembled WGS sequence"/>
</dbReference>
<dbReference type="EMBL" id="JACSQG010000003">
    <property type="protein sequence ID" value="MBD7977255.1"/>
    <property type="molecule type" value="Genomic_DNA"/>
</dbReference>
<dbReference type="InterPro" id="IPR035243">
    <property type="entry name" value="TamA_POTRA_Dom_1"/>
</dbReference>
<evidence type="ECO:0000259" key="12">
    <source>
        <dbReference type="Pfam" id="PF07244"/>
    </source>
</evidence>
<accession>A0ABR8TN97</accession>
<comment type="subunit">
    <text evidence="10">Interacts with TamB to form the translocation and assembly module (TAM).</text>
</comment>
<evidence type="ECO:0000256" key="3">
    <source>
        <dbReference type="ARBA" id="ARBA00015419"/>
    </source>
</evidence>
<evidence type="ECO:0000313" key="14">
    <source>
        <dbReference type="EMBL" id="MBD7977255.1"/>
    </source>
</evidence>
<dbReference type="Pfam" id="PF01103">
    <property type="entry name" value="Omp85"/>
    <property type="match status" value="1"/>
</dbReference>
<comment type="caution">
    <text evidence="14">The sequence shown here is derived from an EMBL/GenBank/DDBJ whole genome shotgun (WGS) entry which is preliminary data.</text>
</comment>
<dbReference type="InterPro" id="IPR000184">
    <property type="entry name" value="Bac_surfAg_D15"/>
</dbReference>
<keyword evidence="5" id="KW-0812">Transmembrane</keyword>
<dbReference type="PANTHER" id="PTHR12815:SF47">
    <property type="entry name" value="TRANSLOCATION AND ASSEMBLY MODULE SUBUNIT TAMA"/>
    <property type="match status" value="1"/>
</dbReference>
<reference evidence="14 15" key="1">
    <citation type="submission" date="2020-08" db="EMBL/GenBank/DDBJ databases">
        <title>A Genomic Blueprint of the Chicken Gut Microbiome.</title>
        <authorList>
            <person name="Gilroy R."/>
            <person name="Ravi A."/>
            <person name="Getino M."/>
            <person name="Pursley I."/>
            <person name="Horton D.L."/>
            <person name="Alikhan N.-F."/>
            <person name="Baker D."/>
            <person name="Gharbi K."/>
            <person name="Hall N."/>
            <person name="Watson M."/>
            <person name="Adriaenssens E.M."/>
            <person name="Foster-Nyarko E."/>
            <person name="Jarju S."/>
            <person name="Secka A."/>
            <person name="Antonio M."/>
            <person name="Oren A."/>
            <person name="Chaudhuri R."/>
            <person name="La Ragione R.M."/>
            <person name="Hildebrand F."/>
            <person name="Pallen M.J."/>
        </authorList>
    </citation>
    <scope>NUCLEOTIDE SEQUENCE [LARGE SCALE GENOMIC DNA]</scope>
    <source>
        <strain evidence="14 15">Sa2CUA2</strain>
    </source>
</reference>
<feature type="domain" description="Bacterial surface antigen (D15)" evidence="11">
    <location>
        <begin position="282"/>
        <end position="570"/>
    </location>
</feature>
<dbReference type="RefSeq" id="WP_251836023.1">
    <property type="nucleotide sequence ID" value="NZ_JACSQG010000003.1"/>
</dbReference>
<evidence type="ECO:0000256" key="9">
    <source>
        <dbReference type="ARBA" id="ARBA00033063"/>
    </source>
</evidence>
<feature type="domain" description="TamA POTRA" evidence="13">
    <location>
        <begin position="26"/>
        <end position="96"/>
    </location>
</feature>